<sequence>MTNKRGWKIGAIFMVLGLAGGLGWFVSQHQQAHAIAATTVSSSLIRRQKVQSRTHRQLQNLRAKVGTLRRIAPNDRHIAYHLTKHTRIYDELLDRERPSRLNNAAYVTYDDHNERYNFMAIRTYYGSKQTLVAVRIYDLYNTFKPWRAPNFYQVSTNDFDDPAITGYVRLQDLHRINPVRSQKTLNHVPYYLNQFDGRNVPNNYKMTTMRVWNAIPGTKPNVTGGDVSHLMYQQLYATKEATNNQGRTYVYLHNTAGPVGWVRKSFQLTQGRFVQPAKALLHAKATDTVRLQVQPVKTQHGYHYAQRTYNLYRHHHWIRTLTMSYLHSPTVFEITHDKVTAVKFYDHHNRLIQQAHNTHGLHHTIQTHPKAHTLDWENDTARVVTFNRQHQSGRDLFSIQDGDPDPEDTYGTITVNRHGQATMRSSGMASLE</sequence>
<dbReference type="AlphaFoldDB" id="A0A921EZU6"/>
<reference evidence="1" key="1">
    <citation type="journal article" date="2021" name="PeerJ">
        <title>Extensive microbial diversity within the chicken gut microbiome revealed by metagenomics and culture.</title>
        <authorList>
            <person name="Gilroy R."/>
            <person name="Ravi A."/>
            <person name="Getino M."/>
            <person name="Pursley I."/>
            <person name="Horton D.L."/>
            <person name="Alikhan N.F."/>
            <person name="Baker D."/>
            <person name="Gharbi K."/>
            <person name="Hall N."/>
            <person name="Watson M."/>
            <person name="Adriaenssens E.M."/>
            <person name="Foster-Nyarko E."/>
            <person name="Jarju S."/>
            <person name="Secka A."/>
            <person name="Antonio M."/>
            <person name="Oren A."/>
            <person name="Chaudhuri R.R."/>
            <person name="La Ragione R."/>
            <person name="Hildebrand F."/>
            <person name="Pallen M.J."/>
        </authorList>
    </citation>
    <scope>NUCLEOTIDE SEQUENCE</scope>
    <source>
        <strain evidence="1">CHK173-2145</strain>
    </source>
</reference>
<dbReference type="Proteomes" id="UP000721920">
    <property type="component" value="Unassembled WGS sequence"/>
</dbReference>
<evidence type="ECO:0000313" key="1">
    <source>
        <dbReference type="EMBL" id="HJE86039.1"/>
    </source>
</evidence>
<evidence type="ECO:0000313" key="2">
    <source>
        <dbReference type="Proteomes" id="UP000721920"/>
    </source>
</evidence>
<proteinExistence type="predicted"/>
<comment type="caution">
    <text evidence="1">The sequence shown here is derived from an EMBL/GenBank/DDBJ whole genome shotgun (WGS) entry which is preliminary data.</text>
</comment>
<reference evidence="1" key="2">
    <citation type="submission" date="2021-09" db="EMBL/GenBank/DDBJ databases">
        <authorList>
            <person name="Gilroy R."/>
        </authorList>
    </citation>
    <scope>NUCLEOTIDE SEQUENCE</scope>
    <source>
        <strain evidence="1">CHK173-2145</strain>
    </source>
</reference>
<accession>A0A921EZU6</accession>
<protein>
    <submittedName>
        <fullName evidence="1">SH3-like domain-containing protein</fullName>
    </submittedName>
</protein>
<dbReference type="EMBL" id="DYXN01000010">
    <property type="protein sequence ID" value="HJE86039.1"/>
    <property type="molecule type" value="Genomic_DNA"/>
</dbReference>
<gene>
    <name evidence="1" type="ORF">K8U88_00505</name>
</gene>
<name>A0A921EZU6_9LACO</name>
<organism evidence="1 2">
    <name type="scientific">Levilactobacillus hammesii</name>
    <dbReference type="NCBI Taxonomy" id="267633"/>
    <lineage>
        <taxon>Bacteria</taxon>
        <taxon>Bacillati</taxon>
        <taxon>Bacillota</taxon>
        <taxon>Bacilli</taxon>
        <taxon>Lactobacillales</taxon>
        <taxon>Lactobacillaceae</taxon>
        <taxon>Levilactobacillus</taxon>
    </lineage>
</organism>